<feature type="non-terminal residue" evidence="1">
    <location>
        <position position="63"/>
    </location>
</feature>
<name>A0A7W5AD62_9ACTN</name>
<proteinExistence type="predicted"/>
<gene>
    <name evidence="1" type="ORF">FHR83_001760</name>
</gene>
<comment type="caution">
    <text evidence="1">The sequence shown here is derived from an EMBL/GenBank/DDBJ whole genome shotgun (WGS) entry which is preliminary data.</text>
</comment>
<keyword evidence="2" id="KW-1185">Reference proteome</keyword>
<organism evidence="1 2">
    <name type="scientific">Actinoplanes campanulatus</name>
    <dbReference type="NCBI Taxonomy" id="113559"/>
    <lineage>
        <taxon>Bacteria</taxon>
        <taxon>Bacillati</taxon>
        <taxon>Actinomycetota</taxon>
        <taxon>Actinomycetes</taxon>
        <taxon>Micromonosporales</taxon>
        <taxon>Micromonosporaceae</taxon>
        <taxon>Actinoplanes</taxon>
    </lineage>
</organism>
<dbReference type="AlphaFoldDB" id="A0A7W5AD62"/>
<accession>A0A7W5AD62</accession>
<protein>
    <submittedName>
        <fullName evidence="1">Uncharacterized protein</fullName>
    </submittedName>
</protein>
<evidence type="ECO:0000313" key="1">
    <source>
        <dbReference type="EMBL" id="MBB3094108.1"/>
    </source>
</evidence>
<dbReference type="Proteomes" id="UP000590749">
    <property type="component" value="Unassembled WGS sequence"/>
</dbReference>
<reference evidence="1 2" key="1">
    <citation type="submission" date="2020-08" db="EMBL/GenBank/DDBJ databases">
        <title>Genomic Encyclopedia of Type Strains, Phase III (KMG-III): the genomes of soil and plant-associated and newly described type strains.</title>
        <authorList>
            <person name="Whitman W."/>
        </authorList>
    </citation>
    <scope>NUCLEOTIDE SEQUENCE [LARGE SCALE GENOMIC DNA]</scope>
    <source>
        <strain evidence="1 2">CECT 3287</strain>
    </source>
</reference>
<dbReference type="EMBL" id="JACHXF010000003">
    <property type="protein sequence ID" value="MBB3094108.1"/>
    <property type="molecule type" value="Genomic_DNA"/>
</dbReference>
<evidence type="ECO:0000313" key="2">
    <source>
        <dbReference type="Proteomes" id="UP000590749"/>
    </source>
</evidence>
<sequence length="63" mass="6533">MISVHDAGPGDAGGDLAAFRQAFYGCLTARRNALFELADAVLCADGPVCSLVGLSLTVEHRRG</sequence>